<dbReference type="Gene3D" id="3.40.50.12090">
    <property type="match status" value="2"/>
</dbReference>
<dbReference type="InterPro" id="IPR007253">
    <property type="entry name" value="Cell_wall-bd_2"/>
</dbReference>
<dbReference type="RefSeq" id="WP_173680483.1">
    <property type="nucleotide sequence ID" value="NZ_JAAZWO010000004.1"/>
</dbReference>
<organism evidence="3 4">
    <name type="scientific">Clostridium tetanomorphum</name>
    <dbReference type="NCBI Taxonomy" id="1553"/>
    <lineage>
        <taxon>Bacteria</taxon>
        <taxon>Bacillati</taxon>
        <taxon>Bacillota</taxon>
        <taxon>Clostridia</taxon>
        <taxon>Eubacteriales</taxon>
        <taxon>Clostridiaceae</taxon>
        <taxon>Clostridium</taxon>
    </lineage>
</organism>
<keyword evidence="4" id="KW-1185">Reference proteome</keyword>
<gene>
    <name evidence="3" type="ORF">HGG79_04820</name>
</gene>
<protein>
    <submittedName>
        <fullName evidence="3">Cell wall-binding repeat-containing protein</fullName>
    </submittedName>
</protein>
<sequence length="498" mass="54044">MSKINFSLRNFYKKFSVMITMALILSPIGAKAEGNSFQRLNGKNRYETASAISKHGWTQSQYILIANGENFPDALCSVPLAKKYNAPILLTNKNALSKEAEEEIKRLGAKNIILVGGEGSISLNTENYIKTNFKGSTVERIWGKDRYETSLKIAQKLEFKGDVVVASSMHYADALSIAPVAAKNGMPILLTAKDKLSDGAKTYLKDKKVNKTYVIGGEGVISKKSESELNNVVRISGKDRFQTNVEILKAFQKDAKCNNVFVALGQGPKGNEFADALAGAALAAKVDGAMVLSAKDLPKDTEAYLKNSLSSEAKIFALGGEGVLPNTAVEKIKPAANSNNNDETKPSTETSGNTGNSNTGSNSGSSETPAKENKFKVDKFYLKGSDGYKIDGEVKDDSLELAIPKDYKEKITNVVFATSNSINNVTAMGQQITKEQFEKIYGKDAKEFDLILYLRHMGFDKEGDGVGLGNISLLNGSTIILKDDKNNEAKYKLVVKSK</sequence>
<comment type="caution">
    <text evidence="3">The sequence shown here is derived from an EMBL/GenBank/DDBJ whole genome shotgun (WGS) entry which is preliminary data.</text>
</comment>
<keyword evidence="2" id="KW-0732">Signal</keyword>
<dbReference type="Pfam" id="PF04122">
    <property type="entry name" value="CW_binding_2"/>
    <property type="match status" value="3"/>
</dbReference>
<feature type="signal peptide" evidence="2">
    <location>
        <begin position="1"/>
        <end position="32"/>
    </location>
</feature>
<reference evidence="3 4" key="1">
    <citation type="submission" date="2020-04" db="EMBL/GenBank/DDBJ databases">
        <title>Genomic insights into acetone-butanol-ethanol (ABE) fermentation by sequencing solventogenic clostridia strains.</title>
        <authorList>
            <person name="Brown S."/>
        </authorList>
    </citation>
    <scope>NUCLEOTIDE SEQUENCE [LARGE SCALE GENOMIC DNA]</scope>
    <source>
        <strain evidence="3 4">DJ011</strain>
    </source>
</reference>
<proteinExistence type="predicted"/>
<dbReference type="EMBL" id="JAAZWO010000004">
    <property type="protein sequence ID" value="MBC2397106.1"/>
    <property type="molecule type" value="Genomic_DNA"/>
</dbReference>
<dbReference type="Proteomes" id="UP000563151">
    <property type="component" value="Unassembled WGS sequence"/>
</dbReference>
<evidence type="ECO:0000256" key="1">
    <source>
        <dbReference type="SAM" id="MobiDB-lite"/>
    </source>
</evidence>
<dbReference type="PANTHER" id="PTHR30032:SF8">
    <property type="entry name" value="GERMINATION-SPECIFIC N-ACETYLMURAMOYL-L-ALANINE AMIDASE"/>
    <property type="match status" value="1"/>
</dbReference>
<evidence type="ECO:0000313" key="3">
    <source>
        <dbReference type="EMBL" id="MBC2397106.1"/>
    </source>
</evidence>
<accession>A0A923IZ85</accession>
<feature type="chain" id="PRO_5037019564" evidence="2">
    <location>
        <begin position="33"/>
        <end position="498"/>
    </location>
</feature>
<name>A0A923IZ85_CLOTT</name>
<dbReference type="PANTHER" id="PTHR30032">
    <property type="entry name" value="N-ACETYLMURAMOYL-L-ALANINE AMIDASE-RELATED"/>
    <property type="match status" value="1"/>
</dbReference>
<dbReference type="AlphaFoldDB" id="A0A923IZ85"/>
<evidence type="ECO:0000256" key="2">
    <source>
        <dbReference type="SAM" id="SignalP"/>
    </source>
</evidence>
<feature type="compositionally biased region" description="Low complexity" evidence="1">
    <location>
        <begin position="347"/>
        <end position="368"/>
    </location>
</feature>
<dbReference type="InterPro" id="IPR051922">
    <property type="entry name" value="Bact_Sporulation_Assoc"/>
</dbReference>
<evidence type="ECO:0000313" key="4">
    <source>
        <dbReference type="Proteomes" id="UP000563151"/>
    </source>
</evidence>
<feature type="region of interest" description="Disordered" evidence="1">
    <location>
        <begin position="331"/>
        <end position="370"/>
    </location>
</feature>